<evidence type="ECO:0000313" key="2">
    <source>
        <dbReference type="EMBL" id="GGM89028.1"/>
    </source>
</evidence>
<evidence type="ECO:0000256" key="1">
    <source>
        <dbReference type="SAM" id="SignalP"/>
    </source>
</evidence>
<accession>A0ABQ2HTL6</accession>
<feature type="chain" id="PRO_5045596612" description="Cellulase (Glycosyl hydrolase family 5)" evidence="1">
    <location>
        <begin position="28"/>
        <end position="689"/>
    </location>
</feature>
<comment type="caution">
    <text evidence="2">The sequence shown here is derived from an EMBL/GenBank/DDBJ whole genome shotgun (WGS) entry which is preliminary data.</text>
</comment>
<evidence type="ECO:0008006" key="4">
    <source>
        <dbReference type="Google" id="ProtNLM"/>
    </source>
</evidence>
<dbReference type="EMBL" id="BMNC01000003">
    <property type="protein sequence ID" value="GGM89028.1"/>
    <property type="molecule type" value="Genomic_DNA"/>
</dbReference>
<dbReference type="InterPro" id="IPR017853">
    <property type="entry name" value="GH"/>
</dbReference>
<protein>
    <recommendedName>
        <fullName evidence="4">Cellulase (Glycosyl hydrolase family 5)</fullName>
    </recommendedName>
</protein>
<organism evidence="2 3">
    <name type="scientific">Lentzea pudingi</name>
    <dbReference type="NCBI Taxonomy" id="1789439"/>
    <lineage>
        <taxon>Bacteria</taxon>
        <taxon>Bacillati</taxon>
        <taxon>Actinomycetota</taxon>
        <taxon>Actinomycetes</taxon>
        <taxon>Pseudonocardiales</taxon>
        <taxon>Pseudonocardiaceae</taxon>
        <taxon>Lentzea</taxon>
    </lineage>
</organism>
<name>A0ABQ2HTL6_9PSEU</name>
<keyword evidence="3" id="KW-1185">Reference proteome</keyword>
<gene>
    <name evidence="2" type="ORF">GCM10011609_27300</name>
</gene>
<evidence type="ECO:0000313" key="3">
    <source>
        <dbReference type="Proteomes" id="UP000597656"/>
    </source>
</evidence>
<dbReference type="Gene3D" id="3.20.20.80">
    <property type="entry name" value="Glycosidases"/>
    <property type="match status" value="1"/>
</dbReference>
<keyword evidence="1" id="KW-0732">Signal</keyword>
<sequence>MGRMSTWGKTIVLAVALVATLVAPAHASNQISVSATEVTLAPGQNTASVGVSWRTDGNQTVQVWIRETGKAAKLWRHEVNGSATWPHLYNGTTTTFELRGGPNFGTVLGTTSSTARAPGRLGADRTHLALAPGTTGTIDLSWATALSDAQVWVSHGGNPQKLYAQGPSGTGRITWISRGTTVFTLWSGTAQEHLLDTLVVTADSGASASFDRPVVVDPDGTGSATVRWTGGEARLVNDDGTETPLSGGSAAISTRGADRKVVRVYEGGSVVTHASVTILRDARGWAGFNYLPEHEKRYQEYLDDAVWPQVRDQVAHDFDVMASAGGTVARVVLWPEKSTNAAAQARNLADLAEIAKQRGIRLVVAFANSRLTNADWPSGRSKWAEFAVTSANWMNTYVNALEPGGAVLYYDLQNETTGVRGKQPNLQSAYVAMVYDRTAVPRGKRGVSVMHASTDGADLADALVGKPMDFVDVHGYGNLDVLDGAVRGLREKFPAGTVLVGEIGKSAPGEQQEREQADYTGRSLRTTDGLQVPITMAWELYDDPRTPPHPNSIAFGYLTKDRAKPGFGVLCSRWSLVADCGTLREATSAQPATLEVHATVAVRPGTLVPNAILRGDGTARLVLTELDEAGREVASTLTEPVTIGSAGLNYLRHQQSDVRLRDGTRSVRITVRAEGSTRLQVDALTAAVR</sequence>
<proteinExistence type="predicted"/>
<dbReference type="Proteomes" id="UP000597656">
    <property type="component" value="Unassembled WGS sequence"/>
</dbReference>
<dbReference type="SUPFAM" id="SSF51445">
    <property type="entry name" value="(Trans)glycosidases"/>
    <property type="match status" value="1"/>
</dbReference>
<feature type="signal peptide" evidence="1">
    <location>
        <begin position="1"/>
        <end position="27"/>
    </location>
</feature>
<reference evidence="3" key="1">
    <citation type="journal article" date="2019" name="Int. J. Syst. Evol. Microbiol.">
        <title>The Global Catalogue of Microorganisms (GCM) 10K type strain sequencing project: providing services to taxonomists for standard genome sequencing and annotation.</title>
        <authorList>
            <consortium name="The Broad Institute Genomics Platform"/>
            <consortium name="The Broad Institute Genome Sequencing Center for Infectious Disease"/>
            <person name="Wu L."/>
            <person name="Ma J."/>
        </authorList>
    </citation>
    <scope>NUCLEOTIDE SEQUENCE [LARGE SCALE GENOMIC DNA]</scope>
    <source>
        <strain evidence="3">CGMCC 4.7319</strain>
    </source>
</reference>